<dbReference type="AlphaFoldDB" id="A0A9X3W9Y8"/>
<dbReference type="Proteomes" id="UP001143700">
    <property type="component" value="Unassembled WGS sequence"/>
</dbReference>
<dbReference type="SUPFAM" id="SSF46689">
    <property type="entry name" value="Homeodomain-like"/>
    <property type="match status" value="1"/>
</dbReference>
<evidence type="ECO:0000313" key="1">
    <source>
        <dbReference type="EMBL" id="MDB6262102.1"/>
    </source>
</evidence>
<protein>
    <submittedName>
        <fullName evidence="1">TetR/AcrR family transcriptional regulator</fullName>
    </submittedName>
</protein>
<dbReference type="EMBL" id="JAOTGU010000006">
    <property type="protein sequence ID" value="MDB6262102.1"/>
    <property type="molecule type" value="Genomic_DNA"/>
</dbReference>
<proteinExistence type="predicted"/>
<organism evidence="1 2">
    <name type="scientific">Lactobacillus amylovorus</name>
    <dbReference type="NCBI Taxonomy" id="1604"/>
    <lineage>
        <taxon>Bacteria</taxon>
        <taxon>Bacillati</taxon>
        <taxon>Bacillota</taxon>
        <taxon>Bacilli</taxon>
        <taxon>Lactobacillales</taxon>
        <taxon>Lactobacillaceae</taxon>
        <taxon>Lactobacillus</taxon>
    </lineage>
</organism>
<reference evidence="1" key="1">
    <citation type="journal article" date="2022" name="Microorganisms">
        <title>Antibiotic Susceptibility, Resistance Gene Determinants and Corresponding Genomic Regions in Lactobacillus amylovorus Isolates Derived from Wild Boars and Domestic Pigs.</title>
        <authorList>
            <person name="Moravkova M."/>
            <person name="Kostovova I."/>
            <person name="Kavanova K."/>
            <person name="Pechar R."/>
            <person name="Stanek S."/>
            <person name="Brychta A."/>
            <person name="Zeman M."/>
            <person name="Kubasova T."/>
        </authorList>
    </citation>
    <scope>NUCLEOTIDE SEQUENCE</scope>
    <source>
        <strain evidence="1">M356A</strain>
    </source>
</reference>
<accession>A0A9X3W9Y8</accession>
<dbReference type="Gene3D" id="1.10.357.10">
    <property type="entry name" value="Tetracycline Repressor, domain 2"/>
    <property type="match status" value="1"/>
</dbReference>
<gene>
    <name evidence="1" type="ORF">ODV15_05950</name>
</gene>
<name>A0A9X3W9Y8_LACAM</name>
<reference evidence="1" key="2">
    <citation type="submission" date="2022-10" db="EMBL/GenBank/DDBJ databases">
        <authorList>
            <person name="Kostovova I."/>
            <person name="Moravkova M."/>
            <person name="Pechar R."/>
        </authorList>
    </citation>
    <scope>NUCLEOTIDE SEQUENCE</scope>
    <source>
        <strain evidence="1">M356A</strain>
    </source>
</reference>
<evidence type="ECO:0000313" key="2">
    <source>
        <dbReference type="Proteomes" id="UP001143700"/>
    </source>
</evidence>
<dbReference type="InterPro" id="IPR009057">
    <property type="entry name" value="Homeodomain-like_sf"/>
</dbReference>
<comment type="caution">
    <text evidence="1">The sequence shown here is derived from an EMBL/GenBank/DDBJ whole genome shotgun (WGS) entry which is preliminary data.</text>
</comment>
<sequence>MNGSYDLFNKGGLINVKVRAVAKVCHCSVIPIYRCFQSRDELCEAVLNHSFSVFEKDLLKEIETHKTNSHDPYWRLYSTLSRQYGLIKEVISGNMKIIDELAQITHKHFSNKSTYALRAYIQLICMILNIKSTNELSDSNSSLLAFSKITQNFLKTLT</sequence>